<protein>
    <submittedName>
        <fullName evidence="1">Uncharacterized protein</fullName>
    </submittedName>
</protein>
<dbReference type="EMBL" id="JASCZI010212554">
    <property type="protein sequence ID" value="MED6199762.1"/>
    <property type="molecule type" value="Genomic_DNA"/>
</dbReference>
<reference evidence="1 2" key="1">
    <citation type="journal article" date="2023" name="Plants (Basel)">
        <title>Bridging the Gap: Combining Genomics and Transcriptomics Approaches to Understand Stylosanthes scabra, an Orphan Legume from the Brazilian Caatinga.</title>
        <authorList>
            <person name="Ferreira-Neto J.R.C."/>
            <person name="da Silva M.D."/>
            <person name="Binneck E."/>
            <person name="de Melo N.F."/>
            <person name="da Silva R.H."/>
            <person name="de Melo A.L.T.M."/>
            <person name="Pandolfi V."/>
            <person name="Bustamante F.O."/>
            <person name="Brasileiro-Vidal A.C."/>
            <person name="Benko-Iseppon A.M."/>
        </authorList>
    </citation>
    <scope>NUCLEOTIDE SEQUENCE [LARGE SCALE GENOMIC DNA]</scope>
    <source>
        <tissue evidence="1">Leaves</tissue>
    </source>
</reference>
<evidence type="ECO:0000313" key="1">
    <source>
        <dbReference type="EMBL" id="MED6199762.1"/>
    </source>
</evidence>
<comment type="caution">
    <text evidence="1">The sequence shown here is derived from an EMBL/GenBank/DDBJ whole genome shotgun (WGS) entry which is preliminary data.</text>
</comment>
<organism evidence="1 2">
    <name type="scientific">Stylosanthes scabra</name>
    <dbReference type="NCBI Taxonomy" id="79078"/>
    <lineage>
        <taxon>Eukaryota</taxon>
        <taxon>Viridiplantae</taxon>
        <taxon>Streptophyta</taxon>
        <taxon>Embryophyta</taxon>
        <taxon>Tracheophyta</taxon>
        <taxon>Spermatophyta</taxon>
        <taxon>Magnoliopsida</taxon>
        <taxon>eudicotyledons</taxon>
        <taxon>Gunneridae</taxon>
        <taxon>Pentapetalae</taxon>
        <taxon>rosids</taxon>
        <taxon>fabids</taxon>
        <taxon>Fabales</taxon>
        <taxon>Fabaceae</taxon>
        <taxon>Papilionoideae</taxon>
        <taxon>50 kb inversion clade</taxon>
        <taxon>dalbergioids sensu lato</taxon>
        <taxon>Dalbergieae</taxon>
        <taxon>Pterocarpus clade</taxon>
        <taxon>Stylosanthes</taxon>
    </lineage>
</organism>
<evidence type="ECO:0000313" key="2">
    <source>
        <dbReference type="Proteomes" id="UP001341840"/>
    </source>
</evidence>
<dbReference type="Proteomes" id="UP001341840">
    <property type="component" value="Unassembled WGS sequence"/>
</dbReference>
<name>A0ABU6XP05_9FABA</name>
<accession>A0ABU6XP05</accession>
<gene>
    <name evidence="1" type="ORF">PIB30_078955</name>
</gene>
<keyword evidence="2" id="KW-1185">Reference proteome</keyword>
<proteinExistence type="predicted"/>
<sequence>MDLLPPKHLTEGLLPEGKHSEFWRLIDIQGLRPFLFTTGRYYPRMVAAAYATLSIRDNLNENGADEFYLYFRLRGVEYALSLDGLAAAWGFRYEGTTFKGGNGLHSTWGEFQRLEAMQELRLGFASSGKFAVSRMTMDQRLLLYVISYVVLLRKISSSYGP</sequence>